<dbReference type="Proteomes" id="UP000295252">
    <property type="component" value="Unassembled WGS sequence"/>
</dbReference>
<accession>A0A068VL42</accession>
<dbReference type="CDD" id="cd12823">
    <property type="entry name" value="Mrs2_Mfm1p-like"/>
    <property type="match status" value="1"/>
</dbReference>
<dbReference type="PhylomeDB" id="A0A068VL42"/>
<evidence type="ECO:0000313" key="5">
    <source>
        <dbReference type="Proteomes" id="UP000295252"/>
    </source>
</evidence>
<keyword evidence="3" id="KW-0175">Coiled coil</keyword>
<evidence type="ECO:0000313" key="4">
    <source>
        <dbReference type="EMBL" id="CDP20393.1"/>
    </source>
</evidence>
<dbReference type="GO" id="GO:0016020">
    <property type="term" value="C:membrane"/>
    <property type="evidence" value="ECO:0007669"/>
    <property type="project" value="UniProtKB-SubCell"/>
</dbReference>
<reference evidence="5" key="1">
    <citation type="journal article" date="2014" name="Science">
        <title>The coffee genome provides insight into the convergent evolution of caffeine biosynthesis.</title>
        <authorList>
            <person name="Denoeud F."/>
            <person name="Carretero-Paulet L."/>
            <person name="Dereeper A."/>
            <person name="Droc G."/>
            <person name="Guyot R."/>
            <person name="Pietrella M."/>
            <person name="Zheng C."/>
            <person name="Alberti A."/>
            <person name="Anthony F."/>
            <person name="Aprea G."/>
            <person name="Aury J.M."/>
            <person name="Bento P."/>
            <person name="Bernard M."/>
            <person name="Bocs S."/>
            <person name="Campa C."/>
            <person name="Cenci A."/>
            <person name="Combes M.C."/>
            <person name="Crouzillat D."/>
            <person name="Da Silva C."/>
            <person name="Daddiego L."/>
            <person name="De Bellis F."/>
            <person name="Dussert S."/>
            <person name="Garsmeur O."/>
            <person name="Gayraud T."/>
            <person name="Guignon V."/>
            <person name="Jahn K."/>
            <person name="Jamilloux V."/>
            <person name="Joet T."/>
            <person name="Labadie K."/>
            <person name="Lan T."/>
            <person name="Leclercq J."/>
            <person name="Lepelley M."/>
            <person name="Leroy T."/>
            <person name="Li L.T."/>
            <person name="Librado P."/>
            <person name="Lopez L."/>
            <person name="Munoz A."/>
            <person name="Noel B."/>
            <person name="Pallavicini A."/>
            <person name="Perrotta G."/>
            <person name="Poncet V."/>
            <person name="Pot D."/>
            <person name="Priyono X."/>
            <person name="Rigoreau M."/>
            <person name="Rouard M."/>
            <person name="Rozas J."/>
            <person name="Tranchant-Dubreuil C."/>
            <person name="VanBuren R."/>
            <person name="Zhang Q."/>
            <person name="Andrade A.C."/>
            <person name="Argout X."/>
            <person name="Bertrand B."/>
            <person name="de Kochko A."/>
            <person name="Graziosi G."/>
            <person name="Henry R.J."/>
            <person name="Jayarama X."/>
            <person name="Ming R."/>
            <person name="Nagai C."/>
            <person name="Rounsley S."/>
            <person name="Sankoff D."/>
            <person name="Giuliano G."/>
            <person name="Albert V.A."/>
            <person name="Wincker P."/>
            <person name="Lashermes P."/>
        </authorList>
    </citation>
    <scope>NUCLEOTIDE SEQUENCE [LARGE SCALE GENOMIC DNA]</scope>
    <source>
        <strain evidence="5">cv. DH200-94</strain>
    </source>
</reference>
<dbReference type="GO" id="GO:0015095">
    <property type="term" value="F:magnesium ion transmembrane transporter activity"/>
    <property type="evidence" value="ECO:0007669"/>
    <property type="project" value="UniProtKB-ARBA"/>
</dbReference>
<feature type="coiled-coil region" evidence="3">
    <location>
        <begin position="189"/>
        <end position="216"/>
    </location>
</feature>
<keyword evidence="2" id="KW-0406">Ion transport</keyword>
<dbReference type="Gramene" id="CDP20393">
    <property type="protein sequence ID" value="CDP20393"/>
    <property type="gene ID" value="GSCOC_T00010347001"/>
</dbReference>
<evidence type="ECO:0000256" key="1">
    <source>
        <dbReference type="ARBA" id="ARBA00007535"/>
    </source>
</evidence>
<dbReference type="Pfam" id="PF22099">
    <property type="entry name" value="MRS2-like"/>
    <property type="match status" value="1"/>
</dbReference>
<gene>
    <name evidence="4" type="ORF">GSCOC_T00010347001</name>
</gene>
<keyword evidence="5" id="KW-1185">Reference proteome</keyword>
<organism evidence="4 5">
    <name type="scientific">Coffea canephora</name>
    <name type="common">Robusta coffee</name>
    <dbReference type="NCBI Taxonomy" id="49390"/>
    <lineage>
        <taxon>Eukaryota</taxon>
        <taxon>Viridiplantae</taxon>
        <taxon>Streptophyta</taxon>
        <taxon>Embryophyta</taxon>
        <taxon>Tracheophyta</taxon>
        <taxon>Spermatophyta</taxon>
        <taxon>Magnoliopsida</taxon>
        <taxon>eudicotyledons</taxon>
        <taxon>Gunneridae</taxon>
        <taxon>Pentapetalae</taxon>
        <taxon>asterids</taxon>
        <taxon>lamiids</taxon>
        <taxon>Gentianales</taxon>
        <taxon>Rubiaceae</taxon>
        <taxon>Ixoroideae</taxon>
        <taxon>Gardenieae complex</taxon>
        <taxon>Bertiereae - Coffeeae clade</taxon>
        <taxon>Coffeeae</taxon>
        <taxon>Coffea</taxon>
    </lineage>
</organism>
<dbReference type="FunFam" id="2.40.128.330:FF:000001">
    <property type="entry name" value="Magnesium transporter MRS2-1"/>
    <property type="match status" value="1"/>
</dbReference>
<dbReference type="Gene3D" id="2.40.128.330">
    <property type="match status" value="1"/>
</dbReference>
<dbReference type="InParanoid" id="A0A068VL42"/>
<keyword evidence="2" id="KW-0460">Magnesium</keyword>
<feature type="transmembrane region" description="Helical" evidence="2">
    <location>
        <begin position="428"/>
        <end position="450"/>
    </location>
</feature>
<feature type="transmembrane region" description="Helical" evidence="2">
    <location>
        <begin position="388"/>
        <end position="408"/>
    </location>
</feature>
<keyword evidence="2" id="KW-1133">Transmembrane helix</keyword>
<evidence type="ECO:0000256" key="3">
    <source>
        <dbReference type="SAM" id="Coils"/>
    </source>
</evidence>
<dbReference type="PANTHER" id="PTHR13890">
    <property type="entry name" value="RNA SPLICING PROTEIN MRS2, MITOCHONDRIAL"/>
    <property type="match status" value="1"/>
</dbReference>
<keyword evidence="2" id="KW-0812">Transmembrane</keyword>
<keyword evidence="2" id="KW-0813">Transport</keyword>
<evidence type="ECO:0000256" key="2">
    <source>
        <dbReference type="RuleBase" id="RU366041"/>
    </source>
</evidence>
<dbReference type="AlphaFoldDB" id="A0A068VL42"/>
<dbReference type="InterPro" id="IPR039204">
    <property type="entry name" value="MRS2-like"/>
</dbReference>
<keyword evidence="2" id="KW-0472">Membrane</keyword>
<proteinExistence type="inferred from homology"/>
<dbReference type="EMBL" id="HG740246">
    <property type="protein sequence ID" value="CDP20393.1"/>
    <property type="molecule type" value="Genomic_DNA"/>
</dbReference>
<name>A0A068VL42_COFCA</name>
<comment type="similarity">
    <text evidence="1 2">Belongs to the CorA metal ion transporter (MIT) (TC 1.A.35.5) family.</text>
</comment>
<dbReference type="Gene3D" id="1.20.58.340">
    <property type="entry name" value="Magnesium transport protein CorA, transmembrane region"/>
    <property type="match status" value="1"/>
</dbReference>
<comment type="subcellular location">
    <subcellularLocation>
        <location evidence="2">Membrane</location>
        <topology evidence="2">Multi-pass membrane protein</topology>
    </subcellularLocation>
</comment>
<dbReference type="PANTHER" id="PTHR13890:SF35">
    <property type="entry name" value="MAGNESIUM TRANSPORTER MRS2-3"/>
    <property type="match status" value="1"/>
</dbReference>
<sequence length="456" mass="51226">MAGISGGGDHLRKKATGVRTWLQLDSTGESNIVEAGKHGVMRRTGLSGLDLRILDPFLSYPATLIGRERAIIVHLEHIKAIVTAHEVLLLNSREPSVAPFVEELRHRIMQHHQATEALSREEESLLTRGQNGDNTGPPLLLPFEFVVLEACLDAACGYLDEEATALEEEAYPALDEVTSKINTLNLERVHRIKNRLAQLFQRVQKLRDELERLLNNDEYMAKMYLTNKDAVERRLRNSSLSSIKHEIVQRVLDERHGMVSGETLAQDRGNSSRFSVDFHPAEQHHQKRAIRTASSLSRGSQFAIHTSSRRYMIGKSKHLGVKDVEIIVEAYFVRVDATLSGLSTALKSLPRNTQGFLGLSVLGEYVDDTEDYINIMLDDTQNRMMQKAVLFMTAGVVLMAFTTVTGVFSMNIHDFSLFQKNDPPNYYFILFCGGGTACSIVLYLIAISWYKHLGLM</sequence>
<comment type="function">
    <text evidence="2">Magnesium transporter that may mediate the influx of magnesium.</text>
</comment>
<protein>
    <recommendedName>
        <fullName evidence="2">Magnesium transporter</fullName>
    </recommendedName>
</protein>